<feature type="compositionally biased region" description="Polar residues" evidence="5">
    <location>
        <begin position="37"/>
        <end position="49"/>
    </location>
</feature>
<evidence type="ECO:0000256" key="2">
    <source>
        <dbReference type="ARBA" id="ARBA00008814"/>
    </source>
</evidence>
<evidence type="ECO:0000313" key="8">
    <source>
        <dbReference type="EMBL" id="RPF57457.1"/>
    </source>
</evidence>
<dbReference type="InterPro" id="IPR033870">
    <property type="entry name" value="FatB"/>
</dbReference>
<proteinExistence type="inferred from homology"/>
<dbReference type="InterPro" id="IPR051313">
    <property type="entry name" value="Bact_iron-sidero_bind"/>
</dbReference>
<dbReference type="PROSITE" id="PS50983">
    <property type="entry name" value="FE_B12_PBP"/>
    <property type="match status" value="1"/>
</dbReference>
<dbReference type="OrthoDB" id="63946at2"/>
<gene>
    <name evidence="8" type="ORF">EDD62_0075</name>
</gene>
<dbReference type="AlphaFoldDB" id="A0A3N5BIL3"/>
<feature type="compositionally biased region" description="Basic and acidic residues" evidence="5">
    <location>
        <begin position="26"/>
        <end position="36"/>
    </location>
</feature>
<keyword evidence="4 6" id="KW-0732">Signal</keyword>
<evidence type="ECO:0000313" key="9">
    <source>
        <dbReference type="Proteomes" id="UP000277108"/>
    </source>
</evidence>
<feature type="signal peptide" evidence="6">
    <location>
        <begin position="1"/>
        <end position="18"/>
    </location>
</feature>
<dbReference type="CDD" id="cd01140">
    <property type="entry name" value="FatB"/>
    <property type="match status" value="1"/>
</dbReference>
<keyword evidence="3" id="KW-0813">Transport</keyword>
<dbReference type="Gene3D" id="3.40.50.1980">
    <property type="entry name" value="Nitrogenase molybdenum iron protein domain"/>
    <property type="match status" value="2"/>
</dbReference>
<dbReference type="PANTHER" id="PTHR30532">
    <property type="entry name" value="IRON III DICITRATE-BINDING PERIPLASMIC PROTEIN"/>
    <property type="match status" value="1"/>
</dbReference>
<evidence type="ECO:0000259" key="7">
    <source>
        <dbReference type="PROSITE" id="PS50983"/>
    </source>
</evidence>
<keyword evidence="9" id="KW-1185">Reference proteome</keyword>
<evidence type="ECO:0000256" key="1">
    <source>
        <dbReference type="ARBA" id="ARBA00004196"/>
    </source>
</evidence>
<dbReference type="SUPFAM" id="SSF53807">
    <property type="entry name" value="Helical backbone' metal receptor"/>
    <property type="match status" value="1"/>
</dbReference>
<dbReference type="PANTHER" id="PTHR30532:SF28">
    <property type="entry name" value="PETROBACTIN-BINDING PROTEIN YCLQ"/>
    <property type="match status" value="1"/>
</dbReference>
<evidence type="ECO:0000256" key="3">
    <source>
        <dbReference type="ARBA" id="ARBA00022448"/>
    </source>
</evidence>
<dbReference type="Pfam" id="PF01497">
    <property type="entry name" value="Peripla_BP_2"/>
    <property type="match status" value="1"/>
</dbReference>
<evidence type="ECO:0000256" key="6">
    <source>
        <dbReference type="SAM" id="SignalP"/>
    </source>
</evidence>
<feature type="region of interest" description="Disordered" evidence="5">
    <location>
        <begin position="24"/>
        <end position="66"/>
    </location>
</feature>
<comment type="similarity">
    <text evidence="2">Belongs to the bacterial solute-binding protein 8 family.</text>
</comment>
<feature type="chain" id="PRO_5038577082" evidence="6">
    <location>
        <begin position="19"/>
        <end position="343"/>
    </location>
</feature>
<dbReference type="InterPro" id="IPR002491">
    <property type="entry name" value="ABC_transptr_periplasmic_BD"/>
</dbReference>
<dbReference type="RefSeq" id="WP_123807106.1">
    <property type="nucleotide sequence ID" value="NZ_RKRK01000002.1"/>
</dbReference>
<organism evidence="8 9">
    <name type="scientific">Abyssicoccus albus</name>
    <dbReference type="NCBI Taxonomy" id="1817405"/>
    <lineage>
        <taxon>Bacteria</taxon>
        <taxon>Bacillati</taxon>
        <taxon>Bacillota</taxon>
        <taxon>Bacilli</taxon>
        <taxon>Bacillales</taxon>
        <taxon>Abyssicoccaceae</taxon>
    </lineage>
</organism>
<feature type="domain" description="Fe/B12 periplasmic-binding" evidence="7">
    <location>
        <begin position="74"/>
        <end position="343"/>
    </location>
</feature>
<protein>
    <submittedName>
        <fullName evidence="8">Iron complex transport system substrate-binding protein</fullName>
    </submittedName>
</protein>
<sequence>MKKFLIFMLSITVVVLLAACNNESENQEKKNDDTSSKSETVQLENTFTASGEAEDGSEDKEVKEKVEVAQNPEKVVVFDYGSLDLLNKIDATDSIIGVPKGKGTSTLPEFLSDFNKEEIENIGSVKEPDFEKIAELQPNVILISGRQSSQKNLDEFKKAAPDAKVVFVGPDTNNYVESMKTNAQNIGKIFDKEVEVKKHIDKLDQAIEDVKTVAQDSDKKAMFVLANEGELSTYGPGGRFGFIFSELGLTPVDKDVKESGHGQVISFEYINAKNPDIIYAMDRGVAIGGKSSAKKALGNNVIKDVNAIKNDNVIEVDPYIWYLAGGSVTTTLEQINEVKEGLK</sequence>
<dbReference type="Proteomes" id="UP000277108">
    <property type="component" value="Unassembled WGS sequence"/>
</dbReference>
<dbReference type="EMBL" id="RKRK01000002">
    <property type="protein sequence ID" value="RPF57457.1"/>
    <property type="molecule type" value="Genomic_DNA"/>
</dbReference>
<accession>A0A3N5BIL3</accession>
<comment type="subcellular location">
    <subcellularLocation>
        <location evidence="1">Cell envelope</location>
    </subcellularLocation>
</comment>
<dbReference type="GO" id="GO:0030288">
    <property type="term" value="C:outer membrane-bounded periplasmic space"/>
    <property type="evidence" value="ECO:0007669"/>
    <property type="project" value="TreeGrafter"/>
</dbReference>
<reference evidence="8 9" key="1">
    <citation type="submission" date="2018-11" db="EMBL/GenBank/DDBJ databases">
        <title>Genomic Encyclopedia of Type Strains, Phase IV (KMG-IV): sequencing the most valuable type-strain genomes for metagenomic binning, comparative biology and taxonomic classification.</title>
        <authorList>
            <person name="Goeker M."/>
        </authorList>
    </citation>
    <scope>NUCLEOTIDE SEQUENCE [LARGE SCALE GENOMIC DNA]</scope>
    <source>
        <strain evidence="8 9">DSM 29158</strain>
    </source>
</reference>
<dbReference type="PROSITE" id="PS51257">
    <property type="entry name" value="PROKAR_LIPOPROTEIN"/>
    <property type="match status" value="1"/>
</dbReference>
<comment type="caution">
    <text evidence="8">The sequence shown here is derived from an EMBL/GenBank/DDBJ whole genome shotgun (WGS) entry which is preliminary data.</text>
</comment>
<dbReference type="GO" id="GO:1901678">
    <property type="term" value="P:iron coordination entity transport"/>
    <property type="evidence" value="ECO:0007669"/>
    <property type="project" value="UniProtKB-ARBA"/>
</dbReference>
<name>A0A3N5BIL3_9BACL</name>
<evidence type="ECO:0000256" key="5">
    <source>
        <dbReference type="SAM" id="MobiDB-lite"/>
    </source>
</evidence>
<evidence type="ECO:0000256" key="4">
    <source>
        <dbReference type="ARBA" id="ARBA00022729"/>
    </source>
</evidence>